<dbReference type="GO" id="GO:0051026">
    <property type="term" value="P:chiasma assembly"/>
    <property type="evidence" value="ECO:0007669"/>
    <property type="project" value="Ensembl"/>
</dbReference>
<evidence type="ECO:0000256" key="13">
    <source>
        <dbReference type="ARBA" id="ARBA00023204"/>
    </source>
</evidence>
<feature type="region of interest" description="Disordered" evidence="21">
    <location>
        <begin position="1122"/>
        <end position="1141"/>
    </location>
</feature>
<dbReference type="CDD" id="cd18788">
    <property type="entry name" value="SF2_C_XPD"/>
    <property type="match status" value="1"/>
</dbReference>
<dbReference type="GO" id="GO:0007286">
    <property type="term" value="P:spermatid development"/>
    <property type="evidence" value="ECO:0007669"/>
    <property type="project" value="Ensembl"/>
</dbReference>
<dbReference type="GO" id="GO:0005657">
    <property type="term" value="C:replication fork"/>
    <property type="evidence" value="ECO:0007669"/>
    <property type="project" value="Ensembl"/>
</dbReference>
<evidence type="ECO:0000256" key="5">
    <source>
        <dbReference type="ARBA" id="ARBA00022723"/>
    </source>
</evidence>
<dbReference type="GO" id="GO:0016818">
    <property type="term" value="F:hydrolase activity, acting on acid anhydrides, in phosphorus-containing anhydrides"/>
    <property type="evidence" value="ECO:0007669"/>
    <property type="project" value="InterPro"/>
</dbReference>
<evidence type="ECO:0000256" key="14">
    <source>
        <dbReference type="ARBA" id="ARBA00023235"/>
    </source>
</evidence>
<reference evidence="23" key="1">
    <citation type="submission" date="2019-03" db="UniProtKB">
        <authorList>
            <consortium name="Ensembl"/>
        </authorList>
    </citation>
    <scope>IDENTIFICATION</scope>
</reference>
<feature type="region of interest" description="Disordered" evidence="21">
    <location>
        <begin position="102"/>
        <end position="130"/>
    </location>
</feature>
<keyword evidence="15" id="KW-0539">Nucleus</keyword>
<feature type="domain" description="Helicase ATP-binding" evidence="22">
    <location>
        <begin position="11"/>
        <end position="450"/>
    </location>
</feature>
<dbReference type="FunFam" id="3.40.50.300:FF:000977">
    <property type="entry name" value="BRCA1 interacting protein C-terminal helicase 1"/>
    <property type="match status" value="1"/>
</dbReference>
<evidence type="ECO:0000256" key="3">
    <source>
        <dbReference type="ARBA" id="ARBA00008792"/>
    </source>
</evidence>
<dbReference type="GO" id="GO:0036297">
    <property type="term" value="P:interstrand cross-link repair"/>
    <property type="evidence" value="ECO:0007669"/>
    <property type="project" value="Ensembl"/>
</dbReference>
<dbReference type="FunFam" id="3.40.50.300:FF:001680">
    <property type="entry name" value="BRCA1 interacting protein C-terminal helicase 1"/>
    <property type="match status" value="1"/>
</dbReference>
<dbReference type="PANTHER" id="PTHR11472:SF47">
    <property type="entry name" value="FANCONI ANEMIA GROUP J PROTEIN"/>
    <property type="match status" value="1"/>
</dbReference>
<dbReference type="InterPro" id="IPR006554">
    <property type="entry name" value="Helicase-like_DEXD_c2"/>
</dbReference>
<dbReference type="InterPro" id="IPR027417">
    <property type="entry name" value="P-loop_NTPase"/>
</dbReference>
<dbReference type="InterPro" id="IPR014013">
    <property type="entry name" value="Helic_SF1/SF2_ATP-bd_DinG/Rad3"/>
</dbReference>
<dbReference type="GO" id="GO:0010705">
    <property type="term" value="P:meiotic DNA double-strand break processing involved in reciprocal meiotic recombination"/>
    <property type="evidence" value="ECO:0007669"/>
    <property type="project" value="Ensembl"/>
</dbReference>
<evidence type="ECO:0000256" key="16">
    <source>
        <dbReference type="ARBA" id="ARBA00044969"/>
    </source>
</evidence>
<evidence type="ECO:0000313" key="23">
    <source>
        <dbReference type="Ensembl" id="ENSUMAP00000030915"/>
    </source>
</evidence>
<protein>
    <recommendedName>
        <fullName evidence="16">DNA 5'-3' helicase</fullName>
        <ecNumber evidence="16">5.6.2.3</ecNumber>
    </recommendedName>
    <alternativeName>
        <fullName evidence="19">BRCA1-associated C-terminal helicase 1</fullName>
    </alternativeName>
    <alternativeName>
        <fullName evidence="18">BRCA1-interacting protein C-terminal helicase 1</fullName>
    </alternativeName>
    <alternativeName>
        <fullName evidence="20">DNA 5'-3' helicase FANCJ</fullName>
    </alternativeName>
</protein>
<dbReference type="PROSITE" id="PS51193">
    <property type="entry name" value="HELICASE_ATP_BIND_2"/>
    <property type="match status" value="1"/>
</dbReference>
<dbReference type="InterPro" id="IPR045028">
    <property type="entry name" value="DinG/Rad3-like"/>
</dbReference>
<feature type="region of interest" description="Disordered" evidence="21">
    <location>
        <begin position="1243"/>
        <end position="1262"/>
    </location>
</feature>
<dbReference type="InterPro" id="IPR014001">
    <property type="entry name" value="Helicase_ATP-bd"/>
</dbReference>
<comment type="subcellular location">
    <subcellularLocation>
        <location evidence="2">Nucleus</location>
    </subcellularLocation>
</comment>
<feature type="region of interest" description="Disordered" evidence="21">
    <location>
        <begin position="229"/>
        <end position="252"/>
    </location>
</feature>
<evidence type="ECO:0000256" key="18">
    <source>
        <dbReference type="ARBA" id="ARBA00081888"/>
    </source>
</evidence>
<dbReference type="GO" id="GO:1990918">
    <property type="term" value="P:double-strand break repair involved in meiotic recombination"/>
    <property type="evidence" value="ECO:0007669"/>
    <property type="project" value="Ensembl"/>
</dbReference>
<evidence type="ECO:0000256" key="4">
    <source>
        <dbReference type="ARBA" id="ARBA00022485"/>
    </source>
</evidence>
<dbReference type="SUPFAM" id="SSF52540">
    <property type="entry name" value="P-loop containing nucleoside triphosphate hydrolases"/>
    <property type="match status" value="2"/>
</dbReference>
<comment type="cofactor">
    <cofactor evidence="1">
        <name>[4Fe-4S] cluster</name>
        <dbReference type="ChEBI" id="CHEBI:49883"/>
    </cofactor>
</comment>
<dbReference type="SMART" id="SM00491">
    <property type="entry name" value="HELICc2"/>
    <property type="match status" value="1"/>
</dbReference>
<evidence type="ECO:0000256" key="7">
    <source>
        <dbReference type="ARBA" id="ARBA00022763"/>
    </source>
</evidence>
<feature type="compositionally biased region" description="Polar residues" evidence="21">
    <location>
        <begin position="102"/>
        <end position="111"/>
    </location>
</feature>
<evidence type="ECO:0000256" key="12">
    <source>
        <dbReference type="ARBA" id="ARBA00023014"/>
    </source>
</evidence>
<keyword evidence="14" id="KW-0413">Isomerase</keyword>
<dbReference type="SMART" id="SM00487">
    <property type="entry name" value="DEXDc"/>
    <property type="match status" value="1"/>
</dbReference>
<dbReference type="GO" id="GO:0007284">
    <property type="term" value="P:spermatogonial cell division"/>
    <property type="evidence" value="ECO:0007669"/>
    <property type="project" value="Ensembl"/>
</dbReference>
<dbReference type="AlphaFoldDB" id="A0A452VBC9"/>
<dbReference type="GO" id="GO:0106300">
    <property type="term" value="P:protein-DNA covalent cross-linking repair"/>
    <property type="evidence" value="ECO:0007669"/>
    <property type="project" value="Ensembl"/>
</dbReference>
<dbReference type="EC" id="5.6.2.3" evidence="16"/>
<dbReference type="GO" id="GO:0051539">
    <property type="term" value="F:4 iron, 4 sulfur cluster binding"/>
    <property type="evidence" value="ECO:0007669"/>
    <property type="project" value="UniProtKB-KW"/>
</dbReference>
<keyword evidence="5" id="KW-0479">Metal-binding</keyword>
<dbReference type="PANTHER" id="PTHR11472">
    <property type="entry name" value="DNA REPAIR DEAD HELICASE RAD3/XP-D SUBFAMILY MEMBER"/>
    <property type="match status" value="1"/>
</dbReference>
<dbReference type="GO" id="GO:0005654">
    <property type="term" value="C:nucleoplasm"/>
    <property type="evidence" value="ECO:0007669"/>
    <property type="project" value="Ensembl"/>
</dbReference>
<evidence type="ECO:0000256" key="6">
    <source>
        <dbReference type="ARBA" id="ARBA00022741"/>
    </source>
</evidence>
<evidence type="ECO:0000256" key="19">
    <source>
        <dbReference type="ARBA" id="ARBA00082054"/>
    </source>
</evidence>
<keyword evidence="10" id="KW-0067">ATP-binding</keyword>
<dbReference type="GO" id="GO:0005524">
    <property type="term" value="F:ATP binding"/>
    <property type="evidence" value="ECO:0007669"/>
    <property type="project" value="UniProtKB-KW"/>
</dbReference>
<keyword evidence="7" id="KW-0227">DNA damage</keyword>
<evidence type="ECO:0000256" key="11">
    <source>
        <dbReference type="ARBA" id="ARBA00023004"/>
    </source>
</evidence>
<comment type="catalytic activity">
    <reaction evidence="17">
        <text>ATP + H2O = ADP + phosphate + H(+)</text>
        <dbReference type="Rhea" id="RHEA:13065"/>
        <dbReference type="ChEBI" id="CHEBI:15377"/>
        <dbReference type="ChEBI" id="CHEBI:15378"/>
        <dbReference type="ChEBI" id="CHEBI:30616"/>
        <dbReference type="ChEBI" id="CHEBI:43474"/>
        <dbReference type="ChEBI" id="CHEBI:456216"/>
        <dbReference type="EC" id="5.6.2.3"/>
    </reaction>
</comment>
<keyword evidence="6" id="KW-0547">Nucleotide-binding</keyword>
<dbReference type="FunFam" id="3.40.50.300:FF:000731">
    <property type="entry name" value="Fanconi anemia group J protein homolog"/>
    <property type="match status" value="1"/>
</dbReference>
<evidence type="ECO:0000256" key="1">
    <source>
        <dbReference type="ARBA" id="ARBA00001966"/>
    </source>
</evidence>
<keyword evidence="4" id="KW-0004">4Fe-4S</keyword>
<keyword evidence="9" id="KW-0347">Helicase</keyword>
<keyword evidence="12" id="KW-0411">Iron-sulfur</keyword>
<sequence>MSSLWSEYTIGGVKITFPYKAYPSQLAMMNSIVRGLNSKQHCLLESPTGSGKSLALLCSALAWQQSLSGKPVDESLSKKAEVPSSCCCACHSKNFANTDLNQGTSHHFNSPSTPPSERNDTSSTCQDSPEKTTLAAKLSAKKQASIKRDENDDFQVEKKRIRPLETTQQIRKRHCFEKEVHHLDAKFASGKTTKLNSPLGKINSFSPQNVSDSFQGVPPGPCSRCCCSTKQGSSQDSSNTTKKDHGGKSKIPKIYFGTRTHKQIAQITRELRRTAYSGVPMTILSSRDHTCVHPEVVGNFNRNEKCMELLDGKNGKSCYFYHGVHKISDQHTLQTLQGMCKAWDIEELVSLGKKLKACPYYTARELTEDAHIIFCPYNYLLDAQIRESMDINLKEQIVILDEAHNIEDCARESASYSVTEVQLRFARDELDSMVNNNIRKKDHEPLRAVCYSLINWLEANSEHLVERDYESSCKIWSGSEMLLNLHKMGITTATFPILQGHFSAVLQKEEKVLPIHGKEESRIVPIISASTQIMLKGLFMVFDYLFRQNSRFADDYKVAIQQTYSWINQIDTSDKNGFFALAKNKKRSRQKTAVHVLNFWCLNPAVAFSDINGKVWTIVLTSGTLSPMKSFSSELGVTFTIQLEANHVINNSQVWVGTIGSGPKGRNLCATFQHTETFEFQDEVGELLLSVCQTVSQGILCFLPSYKLLEKLKERWLDTGLWHNLELVKTVIVEPQGGEKTDFDELLQVYYDAIKYKGEKDGALLVAVCRGKVSEGLDFSDDNARAVITIGIPFPNVKDLQVELKRQYNDQHSKLRGLLPGRQWYEIQAYRALNQALGRCIRHKNDWGALILVDDRFRSNPSRYISGLSKWVRQQIQHHSTFESALESLAEFSKKHQKVIGVSKADRKCIQDSESTLEVTCLKDNSLTYLSEAASLIAPENPRKGEAKMCVQERQCPTITKSPSLPRASHITFLNLNRKNDPVLLEESDQAVKAEKIVISRSTSPTFNKQTKRTSWSSFNSLGRYLTGEILTATPKFRSPEDCASSVSTFETEKGCETVLPLTDKCESSSLTVNSSFGPCAQSEITISSIKIDSNLLKINDSKQLLCCEEALDPDTELSLVGEEAELSTSRRASETEAEDESIYFSPELYDPMDTNEEKNELVESDRDNRLANHSNCILVEDLFEIRTMKGVDSVQEMKAEDCTDTKLNRLMHIKESKIGNIGSNVKTTHINELEPGKTCETDIKNFKQSPSKNKGVFSGVR</sequence>
<keyword evidence="8" id="KW-0378">Hydrolase</keyword>
<dbReference type="GO" id="GO:0072520">
    <property type="term" value="P:seminiferous tubule development"/>
    <property type="evidence" value="ECO:0007669"/>
    <property type="project" value="Ensembl"/>
</dbReference>
<dbReference type="Pfam" id="PF06733">
    <property type="entry name" value="DEAD_2"/>
    <property type="match status" value="1"/>
</dbReference>
<feature type="compositionally biased region" description="Polar residues" evidence="21">
    <location>
        <begin position="229"/>
        <end position="240"/>
    </location>
</feature>
<dbReference type="GO" id="GO:0003677">
    <property type="term" value="F:DNA binding"/>
    <property type="evidence" value="ECO:0007669"/>
    <property type="project" value="InterPro"/>
</dbReference>
<dbReference type="GO" id="GO:0005737">
    <property type="term" value="C:cytoplasm"/>
    <property type="evidence" value="ECO:0007669"/>
    <property type="project" value="Ensembl"/>
</dbReference>
<dbReference type="GO" id="GO:0043139">
    <property type="term" value="F:5'-3' DNA helicase activity"/>
    <property type="evidence" value="ECO:0007669"/>
    <property type="project" value="UniProtKB-EC"/>
</dbReference>
<dbReference type="InterPro" id="IPR010614">
    <property type="entry name" value="RAD3-like_helicase_DEAD"/>
</dbReference>
<evidence type="ECO:0000259" key="22">
    <source>
        <dbReference type="PROSITE" id="PS51193"/>
    </source>
</evidence>
<evidence type="ECO:0000256" key="9">
    <source>
        <dbReference type="ARBA" id="ARBA00022806"/>
    </source>
</evidence>
<proteinExistence type="inferred from homology"/>
<keyword evidence="13" id="KW-0234">DNA repair</keyword>
<evidence type="ECO:0000256" key="17">
    <source>
        <dbReference type="ARBA" id="ARBA00048954"/>
    </source>
</evidence>
<dbReference type="GO" id="GO:0070532">
    <property type="term" value="C:BRCA1-B complex"/>
    <property type="evidence" value="ECO:0007669"/>
    <property type="project" value="Ensembl"/>
</dbReference>
<evidence type="ECO:0000256" key="10">
    <source>
        <dbReference type="ARBA" id="ARBA00022840"/>
    </source>
</evidence>
<name>A0A452VBC9_URSMA</name>
<accession>A0A452VBC9</accession>
<dbReference type="InterPro" id="IPR013020">
    <property type="entry name" value="Rad3/Chl1-like"/>
</dbReference>
<evidence type="ECO:0000256" key="20">
    <source>
        <dbReference type="ARBA" id="ARBA00082714"/>
    </source>
</evidence>
<organism evidence="23">
    <name type="scientific">Ursus maritimus</name>
    <name type="common">Polar bear</name>
    <name type="synonym">Thalarctos maritimus</name>
    <dbReference type="NCBI Taxonomy" id="29073"/>
    <lineage>
        <taxon>Eukaryota</taxon>
        <taxon>Metazoa</taxon>
        <taxon>Chordata</taxon>
        <taxon>Craniata</taxon>
        <taxon>Vertebrata</taxon>
        <taxon>Euteleostomi</taxon>
        <taxon>Mammalia</taxon>
        <taxon>Eutheria</taxon>
        <taxon>Laurasiatheria</taxon>
        <taxon>Carnivora</taxon>
        <taxon>Caniformia</taxon>
        <taxon>Ursidae</taxon>
        <taxon>Ursus</taxon>
    </lineage>
</organism>
<dbReference type="GO" id="GO:0006357">
    <property type="term" value="P:regulation of transcription by RNA polymerase II"/>
    <property type="evidence" value="ECO:0007669"/>
    <property type="project" value="Ensembl"/>
</dbReference>
<evidence type="ECO:0000256" key="15">
    <source>
        <dbReference type="ARBA" id="ARBA00023242"/>
    </source>
</evidence>
<dbReference type="InterPro" id="IPR006555">
    <property type="entry name" value="ATP-dep_Helicase_C"/>
</dbReference>
<comment type="similarity">
    <text evidence="3">Belongs to the DEAD box helicase family. DEAH subfamily.</text>
</comment>
<dbReference type="GO" id="GO:0006289">
    <property type="term" value="P:nucleotide-excision repair"/>
    <property type="evidence" value="ECO:0007669"/>
    <property type="project" value="TreeGrafter"/>
</dbReference>
<dbReference type="GeneTree" id="ENSGT00950000182970"/>
<dbReference type="SMART" id="SM00488">
    <property type="entry name" value="DEXDc2"/>
    <property type="match status" value="1"/>
</dbReference>
<dbReference type="NCBIfam" id="TIGR00604">
    <property type="entry name" value="rad3"/>
    <property type="match status" value="1"/>
</dbReference>
<dbReference type="Pfam" id="PF13307">
    <property type="entry name" value="Helicase_C_2"/>
    <property type="match status" value="1"/>
</dbReference>
<dbReference type="Gene3D" id="3.40.50.300">
    <property type="entry name" value="P-loop containing nucleotide triphosphate hydrolases"/>
    <property type="match status" value="3"/>
</dbReference>
<dbReference type="Ensembl" id="ENSUMAT00000036541.1">
    <property type="protein sequence ID" value="ENSUMAP00000030915.1"/>
    <property type="gene ID" value="ENSUMAG00000022291.1"/>
</dbReference>
<evidence type="ECO:0000256" key="21">
    <source>
        <dbReference type="SAM" id="MobiDB-lite"/>
    </source>
</evidence>
<dbReference type="GO" id="GO:0046872">
    <property type="term" value="F:metal ion binding"/>
    <property type="evidence" value="ECO:0007669"/>
    <property type="project" value="UniProtKB-KW"/>
</dbReference>
<dbReference type="GO" id="GO:0031965">
    <property type="term" value="C:nuclear membrane"/>
    <property type="evidence" value="ECO:0007669"/>
    <property type="project" value="Ensembl"/>
</dbReference>
<evidence type="ECO:0000256" key="8">
    <source>
        <dbReference type="ARBA" id="ARBA00022801"/>
    </source>
</evidence>
<evidence type="ECO:0000256" key="2">
    <source>
        <dbReference type="ARBA" id="ARBA00004123"/>
    </source>
</evidence>
<gene>
    <name evidence="23" type="primary">BRIP1</name>
</gene>
<keyword evidence="11" id="KW-0408">Iron</keyword>